<dbReference type="GO" id="GO:0048364">
    <property type="term" value="P:root development"/>
    <property type="evidence" value="ECO:0007669"/>
    <property type="project" value="InterPro"/>
</dbReference>
<accession>A0AAN7RA66</accession>
<reference evidence="1 2" key="1">
    <citation type="journal article" date="2023" name="Hortic Res">
        <title>Pangenome of water caltrop reveals structural variations and asymmetric subgenome divergence after allopolyploidization.</title>
        <authorList>
            <person name="Zhang X."/>
            <person name="Chen Y."/>
            <person name="Wang L."/>
            <person name="Yuan Y."/>
            <person name="Fang M."/>
            <person name="Shi L."/>
            <person name="Lu R."/>
            <person name="Comes H.P."/>
            <person name="Ma Y."/>
            <person name="Chen Y."/>
            <person name="Huang G."/>
            <person name="Zhou Y."/>
            <person name="Zheng Z."/>
            <person name="Qiu Y."/>
        </authorList>
    </citation>
    <scope>NUCLEOTIDE SEQUENCE [LARGE SCALE GENOMIC DNA]</scope>
    <source>
        <strain evidence="1">F231</strain>
    </source>
</reference>
<sequence length="299" mass="32836">MAGFQDVHLPLRSISMPPRLQPDSLKVVSDLKKLKSFDFPCTAEAIREKMTILADIFVRVQDMLSSPLTEKVIAKPGNGELIEGALDGSIAVIDACEQARDLLLMLREQVREVQSSIRRSRGGTDSSSLERQIKSFICFRKKAKREAAKHARVLKKASEGSGGCPSMAEPESSQLDIVIFKVLKDVNDISGSVIKALLDSLSATRVSPKSTGRWSIVSRLMLTSHPQERLGSLTEVESVDSALFSILQSKNDAAGVDLKKTQKKLETLEGCILGFEEGMQSLFKCLIQYRVSLLNVLTS</sequence>
<keyword evidence="2" id="KW-1185">Reference proteome</keyword>
<dbReference type="Proteomes" id="UP001346149">
    <property type="component" value="Unassembled WGS sequence"/>
</dbReference>
<evidence type="ECO:0000313" key="2">
    <source>
        <dbReference type="Proteomes" id="UP001346149"/>
    </source>
</evidence>
<dbReference type="Pfam" id="PF03087">
    <property type="entry name" value="BPS1"/>
    <property type="match status" value="1"/>
</dbReference>
<dbReference type="PANTHER" id="PTHR33070">
    <property type="entry name" value="OS06G0725500 PROTEIN"/>
    <property type="match status" value="1"/>
</dbReference>
<name>A0AAN7RA66_TRANT</name>
<gene>
    <name evidence="1" type="ORF">SAY86_031936</name>
</gene>
<evidence type="ECO:0000313" key="1">
    <source>
        <dbReference type="EMBL" id="KAK4791523.1"/>
    </source>
</evidence>
<dbReference type="InterPro" id="IPR004320">
    <property type="entry name" value="BPS1_pln"/>
</dbReference>
<dbReference type="AlphaFoldDB" id="A0AAN7RA66"/>
<dbReference type="GO" id="GO:0048367">
    <property type="term" value="P:shoot system development"/>
    <property type="evidence" value="ECO:0007669"/>
    <property type="project" value="InterPro"/>
</dbReference>
<dbReference type="EMBL" id="JAXQNO010000009">
    <property type="protein sequence ID" value="KAK4791523.1"/>
    <property type="molecule type" value="Genomic_DNA"/>
</dbReference>
<organism evidence="1 2">
    <name type="scientific">Trapa natans</name>
    <name type="common">Water chestnut</name>
    <dbReference type="NCBI Taxonomy" id="22666"/>
    <lineage>
        <taxon>Eukaryota</taxon>
        <taxon>Viridiplantae</taxon>
        <taxon>Streptophyta</taxon>
        <taxon>Embryophyta</taxon>
        <taxon>Tracheophyta</taxon>
        <taxon>Spermatophyta</taxon>
        <taxon>Magnoliopsida</taxon>
        <taxon>eudicotyledons</taxon>
        <taxon>Gunneridae</taxon>
        <taxon>Pentapetalae</taxon>
        <taxon>rosids</taxon>
        <taxon>malvids</taxon>
        <taxon>Myrtales</taxon>
        <taxon>Lythraceae</taxon>
        <taxon>Trapa</taxon>
    </lineage>
</organism>
<proteinExistence type="predicted"/>
<protein>
    <submittedName>
        <fullName evidence="1">Uncharacterized protein</fullName>
    </submittedName>
</protein>
<dbReference type="PANTHER" id="PTHR33070:SF120">
    <property type="entry name" value="EXPRESSED PROTEIN"/>
    <property type="match status" value="1"/>
</dbReference>
<comment type="caution">
    <text evidence="1">The sequence shown here is derived from an EMBL/GenBank/DDBJ whole genome shotgun (WGS) entry which is preliminary data.</text>
</comment>